<organism evidence="7 8">
    <name type="scientific">Algoriphagus aquimarinus</name>
    <dbReference type="NCBI Taxonomy" id="237018"/>
    <lineage>
        <taxon>Bacteria</taxon>
        <taxon>Pseudomonadati</taxon>
        <taxon>Bacteroidota</taxon>
        <taxon>Cytophagia</taxon>
        <taxon>Cytophagales</taxon>
        <taxon>Cyclobacteriaceae</taxon>
        <taxon>Algoriphagus</taxon>
    </lineage>
</organism>
<proteinExistence type="predicted"/>
<dbReference type="EMBL" id="VORW01000002">
    <property type="protein sequence ID" value="TXE13707.1"/>
    <property type="molecule type" value="Genomic_DNA"/>
</dbReference>
<gene>
    <name evidence="7" type="ORF">ESV85_06990</name>
</gene>
<accession>A0A5C7AZU8</accession>
<keyword evidence="3 5" id="KW-1133">Transmembrane helix</keyword>
<dbReference type="AlphaFoldDB" id="A0A5C7AZU8"/>
<feature type="transmembrane region" description="Helical" evidence="5">
    <location>
        <begin position="161"/>
        <end position="186"/>
    </location>
</feature>
<protein>
    <submittedName>
        <fullName evidence="7">MFS transporter</fullName>
    </submittedName>
</protein>
<evidence type="ECO:0000256" key="3">
    <source>
        <dbReference type="ARBA" id="ARBA00022989"/>
    </source>
</evidence>
<name>A0A5C7AZU8_9BACT</name>
<evidence type="ECO:0000313" key="7">
    <source>
        <dbReference type="EMBL" id="TXE13707.1"/>
    </source>
</evidence>
<dbReference type="OrthoDB" id="9781156at2"/>
<dbReference type="PROSITE" id="PS50850">
    <property type="entry name" value="MFS"/>
    <property type="match status" value="1"/>
</dbReference>
<feature type="transmembrane region" description="Helical" evidence="5">
    <location>
        <begin position="325"/>
        <end position="341"/>
    </location>
</feature>
<feature type="transmembrane region" description="Helical" evidence="5">
    <location>
        <begin position="252"/>
        <end position="272"/>
    </location>
</feature>
<feature type="transmembrane region" description="Helical" evidence="5">
    <location>
        <begin position="105"/>
        <end position="128"/>
    </location>
</feature>
<keyword evidence="4 5" id="KW-0472">Membrane</keyword>
<dbReference type="SUPFAM" id="SSF103473">
    <property type="entry name" value="MFS general substrate transporter"/>
    <property type="match status" value="1"/>
</dbReference>
<evidence type="ECO:0000256" key="1">
    <source>
        <dbReference type="ARBA" id="ARBA00004141"/>
    </source>
</evidence>
<feature type="transmembrane region" description="Helical" evidence="5">
    <location>
        <begin position="412"/>
        <end position="434"/>
    </location>
</feature>
<dbReference type="InterPro" id="IPR011701">
    <property type="entry name" value="MFS"/>
</dbReference>
<dbReference type="RefSeq" id="WP_146916041.1">
    <property type="nucleotide sequence ID" value="NZ_VORW01000002.1"/>
</dbReference>
<comment type="caution">
    <text evidence="7">The sequence shown here is derived from an EMBL/GenBank/DDBJ whole genome shotgun (WGS) entry which is preliminary data.</text>
</comment>
<feature type="transmembrane region" description="Helical" evidence="5">
    <location>
        <begin position="192"/>
        <end position="210"/>
    </location>
</feature>
<dbReference type="Proteomes" id="UP000321935">
    <property type="component" value="Unassembled WGS sequence"/>
</dbReference>
<dbReference type="Pfam" id="PF07690">
    <property type="entry name" value="MFS_1"/>
    <property type="match status" value="1"/>
</dbReference>
<reference evidence="7 8" key="1">
    <citation type="submission" date="2019-08" db="EMBL/GenBank/DDBJ databases">
        <title>Genomes sequence of Algoriphagus aquimarinus ACAM450.</title>
        <authorList>
            <person name="Bowman J.P."/>
        </authorList>
    </citation>
    <scope>NUCLEOTIDE SEQUENCE [LARGE SCALE GENOMIC DNA]</scope>
    <source>
        <strain evidence="7 8">ACAM 450</strain>
    </source>
</reference>
<feature type="transmembrane region" description="Helical" evidence="5">
    <location>
        <begin position="383"/>
        <end position="406"/>
    </location>
</feature>
<evidence type="ECO:0000259" key="6">
    <source>
        <dbReference type="PROSITE" id="PS50850"/>
    </source>
</evidence>
<evidence type="ECO:0000256" key="5">
    <source>
        <dbReference type="SAM" id="Phobius"/>
    </source>
</evidence>
<dbReference type="InterPro" id="IPR036259">
    <property type="entry name" value="MFS_trans_sf"/>
</dbReference>
<dbReference type="PANTHER" id="PTHR11662">
    <property type="entry name" value="SOLUTE CARRIER FAMILY 17"/>
    <property type="match status" value="1"/>
</dbReference>
<dbReference type="Gene3D" id="1.20.1250.20">
    <property type="entry name" value="MFS general substrate transporter like domains"/>
    <property type="match status" value="2"/>
</dbReference>
<dbReference type="PIRSF" id="PIRSF002808">
    <property type="entry name" value="Hexose_phosphate_transp"/>
    <property type="match status" value="1"/>
</dbReference>
<evidence type="ECO:0000256" key="2">
    <source>
        <dbReference type="ARBA" id="ARBA00022692"/>
    </source>
</evidence>
<comment type="subcellular location">
    <subcellularLocation>
        <location evidence="1">Membrane</location>
        <topology evidence="1">Multi-pass membrane protein</topology>
    </subcellularLocation>
</comment>
<keyword evidence="2 5" id="KW-0812">Transmembrane</keyword>
<dbReference type="InterPro" id="IPR000849">
    <property type="entry name" value="Sugar_P_transporter"/>
</dbReference>
<feature type="transmembrane region" description="Helical" evidence="5">
    <location>
        <begin position="292"/>
        <end position="313"/>
    </location>
</feature>
<dbReference type="CDD" id="cd17319">
    <property type="entry name" value="MFS_ExuT_GudP_like"/>
    <property type="match status" value="1"/>
</dbReference>
<feature type="transmembrane region" description="Helical" evidence="5">
    <location>
        <begin position="72"/>
        <end position="93"/>
    </location>
</feature>
<feature type="domain" description="Major facilitator superfamily (MFS) profile" evidence="6">
    <location>
        <begin position="38"/>
        <end position="438"/>
    </location>
</feature>
<dbReference type="GO" id="GO:0015134">
    <property type="term" value="F:hexuronate transmembrane transporter activity"/>
    <property type="evidence" value="ECO:0007669"/>
    <property type="project" value="TreeGrafter"/>
</dbReference>
<dbReference type="InterPro" id="IPR020846">
    <property type="entry name" value="MFS_dom"/>
</dbReference>
<dbReference type="GO" id="GO:0016020">
    <property type="term" value="C:membrane"/>
    <property type="evidence" value="ECO:0007669"/>
    <property type="project" value="UniProtKB-SubCell"/>
</dbReference>
<sequence>MKPLKKITSEISAEFLVNPGNVNLVETPIKVGNFRWRICALLFFATTINYIDRQVLGILAPQLQTDMNWSEVQYGYIITAFQFAYALGFLIMGNIMDRFGTRKGFSFAVVLWSFAAMLHAAASSAFTFGLARFGLGIGEAGNFPAAIKTVSEWFPKKERSLAIGIFNSGANIGAIVAPLAVPFIALRFGWEWAFIITGALGFIWLVFWLVTYKKPELHPKVSKAELDYIQSDAEENVERIPWLKLFPHRQTWAFALAKFMTDPIWWFYLYWLPKYLNTSHGLTLDKIGLPLVAIYLFSDFGSIAGGWLSSFLINTGWSVNSARKTTMLICALAVLPIFFASQTANLWIAVGLISLATAAHQGWSANLFTLVSDMFPKNAVGSVVGIGGMFGAVGGMLIATATGYLLEKTGSYVPIFIIASVSYLFALILVQVLAPKLKPINP</sequence>
<evidence type="ECO:0000313" key="8">
    <source>
        <dbReference type="Proteomes" id="UP000321935"/>
    </source>
</evidence>
<dbReference type="PANTHER" id="PTHR11662:SF285">
    <property type="entry name" value="HEXURONATE TRANSPORTER"/>
    <property type="match status" value="1"/>
</dbReference>
<dbReference type="InterPro" id="IPR050382">
    <property type="entry name" value="MFS_Na/Anion_cotransporter"/>
</dbReference>
<evidence type="ECO:0000256" key="4">
    <source>
        <dbReference type="ARBA" id="ARBA00023136"/>
    </source>
</evidence>